<reference evidence="2" key="1">
    <citation type="submission" date="2021-04" db="EMBL/GenBank/DDBJ databases">
        <authorList>
            <person name="Tunstrom K."/>
        </authorList>
    </citation>
    <scope>NUCLEOTIDE SEQUENCE</scope>
</reference>
<dbReference type="EMBL" id="CAJQZP010000987">
    <property type="protein sequence ID" value="CAG5007085.1"/>
    <property type="molecule type" value="Genomic_DNA"/>
</dbReference>
<organism evidence="2 3">
    <name type="scientific">Parnassius apollo</name>
    <name type="common">Apollo butterfly</name>
    <name type="synonym">Papilio apollo</name>
    <dbReference type="NCBI Taxonomy" id="110799"/>
    <lineage>
        <taxon>Eukaryota</taxon>
        <taxon>Metazoa</taxon>
        <taxon>Ecdysozoa</taxon>
        <taxon>Arthropoda</taxon>
        <taxon>Hexapoda</taxon>
        <taxon>Insecta</taxon>
        <taxon>Pterygota</taxon>
        <taxon>Neoptera</taxon>
        <taxon>Endopterygota</taxon>
        <taxon>Lepidoptera</taxon>
        <taxon>Glossata</taxon>
        <taxon>Ditrysia</taxon>
        <taxon>Papilionoidea</taxon>
        <taxon>Papilionidae</taxon>
        <taxon>Parnassiinae</taxon>
        <taxon>Parnassini</taxon>
        <taxon>Parnassius</taxon>
        <taxon>Parnassius</taxon>
    </lineage>
</organism>
<gene>
    <name evidence="2" type="ORF">PAPOLLO_LOCUS14856</name>
</gene>
<evidence type="ECO:0000256" key="1">
    <source>
        <dbReference type="SAM" id="MobiDB-lite"/>
    </source>
</evidence>
<evidence type="ECO:0000313" key="2">
    <source>
        <dbReference type="EMBL" id="CAG5007085.1"/>
    </source>
</evidence>
<name>A0A8S3X8I0_PARAO</name>
<comment type="caution">
    <text evidence="2">The sequence shown here is derived from an EMBL/GenBank/DDBJ whole genome shotgun (WGS) entry which is preliminary data.</text>
</comment>
<sequence>MQINTGGSGSYGYEVTEEGEGDEDAFTSINTIPQSYPATYDFVRSAAPQHTDSYPGIALQSSVQSNHDPFATVPQPTDFSALENFSSDGQSDAFAVSLPEQEVLSNAHAPLGFASGHVNPESVSDYDDTENTYVGNDISGTAFLSTAEANDDSPVSFSREAGIQQTTKTGGIETIVY</sequence>
<feature type="region of interest" description="Disordered" evidence="1">
    <location>
        <begin position="1"/>
        <end position="21"/>
    </location>
</feature>
<feature type="compositionally biased region" description="Gly residues" evidence="1">
    <location>
        <begin position="1"/>
        <end position="10"/>
    </location>
</feature>
<protein>
    <submittedName>
        <fullName evidence="2">(apollo) hypothetical protein</fullName>
    </submittedName>
</protein>
<proteinExistence type="predicted"/>
<evidence type="ECO:0000313" key="3">
    <source>
        <dbReference type="Proteomes" id="UP000691718"/>
    </source>
</evidence>
<dbReference type="OrthoDB" id="7460725at2759"/>
<accession>A0A8S3X8I0</accession>
<keyword evidence="3" id="KW-1185">Reference proteome</keyword>
<dbReference type="AlphaFoldDB" id="A0A8S3X8I0"/>
<dbReference type="Proteomes" id="UP000691718">
    <property type="component" value="Unassembled WGS sequence"/>
</dbReference>